<reference evidence="1 2" key="1">
    <citation type="submission" date="2018-07" db="EMBL/GenBank/DDBJ databases">
        <title>Section-level genome sequencing of Aspergillus section Nigri to investigate inter- and intra-species variation.</title>
        <authorList>
            <consortium name="DOE Joint Genome Institute"/>
            <person name="Vesth T.C."/>
            <person name="Nybo J.L."/>
            <person name="Theobald S."/>
            <person name="Frisvad J.C."/>
            <person name="Larsen T.O."/>
            <person name="Nielsen K.F."/>
            <person name="Hoof J.B."/>
            <person name="Brandl J."/>
            <person name="Salamov A."/>
            <person name="Riley R."/>
            <person name="Gladden J.M."/>
            <person name="Phatale P."/>
            <person name="Nielsen M.T."/>
            <person name="Lyhne E.K."/>
            <person name="Kogle M.E."/>
            <person name="Strasser K."/>
            <person name="McDonnell E."/>
            <person name="Barry K."/>
            <person name="Clum A."/>
            <person name="Chen C."/>
            <person name="Nolan M."/>
            <person name="Sandor L."/>
            <person name="Kuo A."/>
            <person name="Lipzen A."/>
            <person name="Hainaut M."/>
            <person name="Drula E."/>
            <person name="Tsang A."/>
            <person name="Magnuson J.K."/>
            <person name="Henrissat B."/>
            <person name="Wiebenga A."/>
            <person name="Simmons B.A."/>
            <person name="Makela M.R."/>
            <person name="De vries R.P."/>
            <person name="Grigoriev I.V."/>
            <person name="Mortensen U.H."/>
            <person name="Baker S.E."/>
            <person name="Andersen M.R."/>
        </authorList>
    </citation>
    <scope>NUCLEOTIDE SEQUENCE [LARGE SCALE GENOMIC DNA]</scope>
    <source>
        <strain evidence="1 2">ATCC 13496</strain>
    </source>
</reference>
<dbReference type="AlphaFoldDB" id="A0A370BY53"/>
<evidence type="ECO:0000313" key="2">
    <source>
        <dbReference type="Proteomes" id="UP000253845"/>
    </source>
</evidence>
<proteinExistence type="predicted"/>
<dbReference type="EMBL" id="KZ851914">
    <property type="protein sequence ID" value="RDH20407.1"/>
    <property type="molecule type" value="Genomic_DNA"/>
</dbReference>
<dbReference type="VEuPathDB" id="FungiDB:M747DRAFT_35604"/>
<name>A0A370BY53_ASPNG</name>
<dbReference type="Proteomes" id="UP000253845">
    <property type="component" value="Unassembled WGS sequence"/>
</dbReference>
<protein>
    <submittedName>
        <fullName evidence="1">Uncharacterized protein</fullName>
    </submittedName>
</protein>
<evidence type="ECO:0000313" key="1">
    <source>
        <dbReference type="EMBL" id="RDH20407.1"/>
    </source>
</evidence>
<accession>A0A370BY53</accession>
<sequence length="71" mass="7949">MIDLLCRTYNCSSRAVDRITLGLARLDCWFQCLLALDLSSLCFSFVASVCASSYNGRKPILLSFSCYIQVL</sequence>
<organism evidence="1 2">
    <name type="scientific">Aspergillus niger ATCC 13496</name>
    <dbReference type="NCBI Taxonomy" id="1353008"/>
    <lineage>
        <taxon>Eukaryota</taxon>
        <taxon>Fungi</taxon>
        <taxon>Dikarya</taxon>
        <taxon>Ascomycota</taxon>
        <taxon>Pezizomycotina</taxon>
        <taxon>Eurotiomycetes</taxon>
        <taxon>Eurotiomycetidae</taxon>
        <taxon>Eurotiales</taxon>
        <taxon>Aspergillaceae</taxon>
        <taxon>Aspergillus</taxon>
        <taxon>Aspergillus subgen. Circumdati</taxon>
    </lineage>
</organism>
<gene>
    <name evidence="1" type="ORF">M747DRAFT_35604</name>
</gene>